<proteinExistence type="predicted"/>
<evidence type="ECO:0000313" key="2">
    <source>
        <dbReference type="Proteomes" id="UP000192505"/>
    </source>
</evidence>
<gene>
    <name evidence="1" type="ORF">BWK72_14100</name>
</gene>
<sequence length="377" mass="41485">MTIKALAYSAQKQLETGTNQHFKRTHIYELLAAAFGYSSYAALVAEAVFTEKAFTSRRLSAKAPLVHSRCVDLAYPVDIAKLVAASLLEFLAQREIGIIRVADLVATLQSDSYVPDDDEDESLEREGEGWNGSDDRWVNLRVLASPILLDGLETAAQGGQALAHYALALIHAPDEYGDEPEVGADYWYQRAKAGWVLSGVEKEWADAHALKLSNAEKHERHLREAARLGLPVAMLEVANQFGDPAFFEQAIEEVDADPATVAEIAERLSRPQDARKWLTVAATSGDVEAMRQLIEDHDLDDLLQCWTWVHLASLVGTDLTADVYRAIHEDGSDYDDDVGGPMYADGQDGVALEPLPQEMDAVAKRQAHEIFARINAS</sequence>
<dbReference type="AlphaFoldDB" id="A0A1W9KSN8"/>
<accession>A0A1W9KSN8</accession>
<comment type="caution">
    <text evidence="1">The sequence shown here is derived from an EMBL/GenBank/DDBJ whole genome shotgun (WGS) entry which is preliminary data.</text>
</comment>
<evidence type="ECO:0000313" key="1">
    <source>
        <dbReference type="EMBL" id="OQW87333.1"/>
    </source>
</evidence>
<name>A0A1W9KSN8_9BURK</name>
<dbReference type="EMBL" id="MTEI01000009">
    <property type="protein sequence ID" value="OQW87333.1"/>
    <property type="molecule type" value="Genomic_DNA"/>
</dbReference>
<protein>
    <submittedName>
        <fullName evidence="1">Uncharacterized protein</fullName>
    </submittedName>
</protein>
<dbReference type="InterPro" id="IPR011990">
    <property type="entry name" value="TPR-like_helical_dom_sf"/>
</dbReference>
<dbReference type="Proteomes" id="UP000192505">
    <property type="component" value="Unassembled WGS sequence"/>
</dbReference>
<dbReference type="Gene3D" id="1.25.40.10">
    <property type="entry name" value="Tetratricopeptide repeat domain"/>
    <property type="match status" value="1"/>
</dbReference>
<organism evidence="1 2">
    <name type="scientific">Rhodoferax ferrireducens</name>
    <dbReference type="NCBI Taxonomy" id="192843"/>
    <lineage>
        <taxon>Bacteria</taxon>
        <taxon>Pseudomonadati</taxon>
        <taxon>Pseudomonadota</taxon>
        <taxon>Betaproteobacteria</taxon>
        <taxon>Burkholderiales</taxon>
        <taxon>Comamonadaceae</taxon>
        <taxon>Rhodoferax</taxon>
    </lineage>
</organism>
<reference evidence="1 2" key="1">
    <citation type="submission" date="2017-01" db="EMBL/GenBank/DDBJ databases">
        <title>Novel large sulfur bacteria in the metagenomes of groundwater-fed chemosynthetic microbial mats in the Lake Huron basin.</title>
        <authorList>
            <person name="Sharrar A.M."/>
            <person name="Flood B.E."/>
            <person name="Bailey J.V."/>
            <person name="Jones D.S."/>
            <person name="Biddanda B."/>
            <person name="Ruberg S.A."/>
            <person name="Marcus D.N."/>
            <person name="Dick G.J."/>
        </authorList>
    </citation>
    <scope>NUCLEOTIDE SEQUENCE [LARGE SCALE GENOMIC DNA]</scope>
    <source>
        <strain evidence="1">A7</strain>
    </source>
</reference>